<protein>
    <recommendedName>
        <fullName evidence="4">Receptor expression-enhancing protein</fullName>
    </recommendedName>
</protein>
<dbReference type="EMBL" id="MPUH01000221">
    <property type="protein sequence ID" value="OMJ85943.1"/>
    <property type="molecule type" value="Genomic_DNA"/>
</dbReference>
<sequence length="136" mass="15913">METINRVIENLNRETKNIKIFRKIEKKTGLETGACTMIIFSTLFSMVFFGYSPLLICEIQSLVYPAYASLFCPHKYWYTYWVISSILKLIFMILPNMNFLLSIRFLITAYFSMPNVTKCIEVHNYIINAIPMPLSD</sequence>
<keyword evidence="1" id="KW-0812">Transmembrane</keyword>
<reference evidence="2 3" key="1">
    <citation type="submission" date="2016-11" db="EMBL/GenBank/DDBJ databases">
        <title>The macronuclear genome of Stentor coeruleus: a giant cell with tiny introns.</title>
        <authorList>
            <person name="Slabodnick M."/>
            <person name="Ruby J.G."/>
            <person name="Reiff S.B."/>
            <person name="Swart E.C."/>
            <person name="Gosai S."/>
            <person name="Prabakaran S."/>
            <person name="Witkowska E."/>
            <person name="Larue G.E."/>
            <person name="Fisher S."/>
            <person name="Freeman R.M."/>
            <person name="Gunawardena J."/>
            <person name="Chu W."/>
            <person name="Stover N.A."/>
            <person name="Gregory B.D."/>
            <person name="Nowacki M."/>
            <person name="Derisi J."/>
            <person name="Roy S.W."/>
            <person name="Marshall W.F."/>
            <person name="Sood P."/>
        </authorList>
    </citation>
    <scope>NUCLEOTIDE SEQUENCE [LARGE SCALE GENOMIC DNA]</scope>
    <source>
        <strain evidence="2">WM001</strain>
    </source>
</reference>
<accession>A0A1R2CAB5</accession>
<name>A0A1R2CAB5_9CILI</name>
<dbReference type="Proteomes" id="UP000187209">
    <property type="component" value="Unassembled WGS sequence"/>
</dbReference>
<evidence type="ECO:0000256" key="1">
    <source>
        <dbReference type="SAM" id="Phobius"/>
    </source>
</evidence>
<proteinExistence type="predicted"/>
<feature type="transmembrane region" description="Helical" evidence="1">
    <location>
        <begin position="32"/>
        <end position="56"/>
    </location>
</feature>
<evidence type="ECO:0000313" key="3">
    <source>
        <dbReference type="Proteomes" id="UP000187209"/>
    </source>
</evidence>
<feature type="transmembrane region" description="Helical" evidence="1">
    <location>
        <begin position="76"/>
        <end position="94"/>
    </location>
</feature>
<evidence type="ECO:0000313" key="2">
    <source>
        <dbReference type="EMBL" id="OMJ85943.1"/>
    </source>
</evidence>
<gene>
    <name evidence="2" type="ORF">SteCoe_12646</name>
</gene>
<dbReference type="AlphaFoldDB" id="A0A1R2CAB5"/>
<organism evidence="2 3">
    <name type="scientific">Stentor coeruleus</name>
    <dbReference type="NCBI Taxonomy" id="5963"/>
    <lineage>
        <taxon>Eukaryota</taxon>
        <taxon>Sar</taxon>
        <taxon>Alveolata</taxon>
        <taxon>Ciliophora</taxon>
        <taxon>Postciliodesmatophora</taxon>
        <taxon>Heterotrichea</taxon>
        <taxon>Heterotrichida</taxon>
        <taxon>Stentoridae</taxon>
        <taxon>Stentor</taxon>
    </lineage>
</organism>
<comment type="caution">
    <text evidence="2">The sequence shown here is derived from an EMBL/GenBank/DDBJ whole genome shotgun (WGS) entry which is preliminary data.</text>
</comment>
<keyword evidence="1" id="KW-1133">Transmembrane helix</keyword>
<keyword evidence="1" id="KW-0472">Membrane</keyword>
<evidence type="ECO:0008006" key="4">
    <source>
        <dbReference type="Google" id="ProtNLM"/>
    </source>
</evidence>
<keyword evidence="3" id="KW-1185">Reference proteome</keyword>